<dbReference type="InterPro" id="IPR005147">
    <property type="entry name" value="tRNA_synthase_B5-dom"/>
</dbReference>
<proteinExistence type="inferred from homology"/>
<dbReference type="GO" id="GO:0000287">
    <property type="term" value="F:magnesium ion binding"/>
    <property type="evidence" value="ECO:0007669"/>
    <property type="project" value="UniProtKB-UniRule"/>
</dbReference>
<evidence type="ECO:0000256" key="11">
    <source>
        <dbReference type="ARBA" id="ARBA00022884"/>
    </source>
</evidence>
<dbReference type="SMART" id="SM00874">
    <property type="entry name" value="B5"/>
    <property type="match status" value="1"/>
</dbReference>
<dbReference type="EMBL" id="FQTU01000003">
    <property type="protein sequence ID" value="SHE54938.1"/>
    <property type="molecule type" value="Genomic_DNA"/>
</dbReference>
<feature type="binding site" evidence="15">
    <location>
        <position position="472"/>
    </location>
    <ligand>
        <name>Mg(2+)</name>
        <dbReference type="ChEBI" id="CHEBI:18420"/>
        <note>shared with alpha subunit</note>
    </ligand>
</feature>
<comment type="similarity">
    <text evidence="2 15">Belongs to the phenylalanyl-tRNA synthetase beta subunit family. Type 1 subfamily.</text>
</comment>
<dbReference type="RefSeq" id="WP_073269728.1">
    <property type="nucleotide sequence ID" value="NZ_FQTU01000003.1"/>
</dbReference>
<evidence type="ECO:0000256" key="1">
    <source>
        <dbReference type="ARBA" id="ARBA00004496"/>
    </source>
</evidence>
<feature type="domain" description="B5" evidence="19">
    <location>
        <begin position="410"/>
        <end position="485"/>
    </location>
</feature>
<keyword evidence="6 15" id="KW-0436">Ligase</keyword>
<dbReference type="InterPro" id="IPR036690">
    <property type="entry name" value="Fdx_antiC-bd_sf"/>
</dbReference>
<dbReference type="GO" id="GO:0004826">
    <property type="term" value="F:phenylalanine-tRNA ligase activity"/>
    <property type="evidence" value="ECO:0007669"/>
    <property type="project" value="UniProtKB-UniRule"/>
</dbReference>
<dbReference type="HAMAP" id="MF_00283">
    <property type="entry name" value="Phe_tRNA_synth_beta1"/>
    <property type="match status" value="1"/>
</dbReference>
<evidence type="ECO:0000256" key="9">
    <source>
        <dbReference type="ARBA" id="ARBA00022840"/>
    </source>
</evidence>
<feature type="binding site" evidence="15">
    <location>
        <position position="469"/>
    </location>
    <ligand>
        <name>Mg(2+)</name>
        <dbReference type="ChEBI" id="CHEBI:18420"/>
        <note>shared with alpha subunit</note>
    </ligand>
</feature>
<feature type="binding site" evidence="15">
    <location>
        <position position="463"/>
    </location>
    <ligand>
        <name>Mg(2+)</name>
        <dbReference type="ChEBI" id="CHEBI:18420"/>
        <note>shared with alpha subunit</note>
    </ligand>
</feature>
<comment type="subcellular location">
    <subcellularLocation>
        <location evidence="1 15">Cytoplasm</location>
    </subcellularLocation>
</comment>
<dbReference type="InterPro" id="IPR009061">
    <property type="entry name" value="DNA-bd_dom_put_sf"/>
</dbReference>
<dbReference type="Pfam" id="PF03483">
    <property type="entry name" value="B3_4"/>
    <property type="match status" value="1"/>
</dbReference>
<keyword evidence="9 15" id="KW-0067">ATP-binding</keyword>
<dbReference type="SUPFAM" id="SSF46955">
    <property type="entry name" value="Putative DNA-binding domain"/>
    <property type="match status" value="1"/>
</dbReference>
<dbReference type="EC" id="6.1.1.20" evidence="15"/>
<evidence type="ECO:0000256" key="7">
    <source>
        <dbReference type="ARBA" id="ARBA00022723"/>
    </source>
</evidence>
<dbReference type="GO" id="GO:0140096">
    <property type="term" value="F:catalytic activity, acting on a protein"/>
    <property type="evidence" value="ECO:0007669"/>
    <property type="project" value="UniProtKB-ARBA"/>
</dbReference>
<dbReference type="Proteomes" id="UP000184251">
    <property type="component" value="Unassembled WGS sequence"/>
</dbReference>
<dbReference type="GO" id="GO:0000049">
    <property type="term" value="F:tRNA binding"/>
    <property type="evidence" value="ECO:0007669"/>
    <property type="project" value="UniProtKB-UniRule"/>
</dbReference>
<dbReference type="InterPro" id="IPR033714">
    <property type="entry name" value="tRNA_bind_bactPheRS"/>
</dbReference>
<evidence type="ECO:0000256" key="8">
    <source>
        <dbReference type="ARBA" id="ARBA00022741"/>
    </source>
</evidence>
<dbReference type="OrthoDB" id="9805455at2"/>
<dbReference type="GO" id="GO:0005524">
    <property type="term" value="F:ATP binding"/>
    <property type="evidence" value="ECO:0007669"/>
    <property type="project" value="UniProtKB-UniRule"/>
</dbReference>
<dbReference type="PANTHER" id="PTHR10947:SF0">
    <property type="entry name" value="PHENYLALANINE--TRNA LIGASE BETA SUBUNIT"/>
    <property type="match status" value="1"/>
</dbReference>
<dbReference type="Gene3D" id="3.50.40.10">
    <property type="entry name" value="Phenylalanyl-trna Synthetase, Chain B, domain 3"/>
    <property type="match status" value="1"/>
</dbReference>
<evidence type="ECO:0000256" key="15">
    <source>
        <dbReference type="HAMAP-Rule" id="MF_00283"/>
    </source>
</evidence>
<keyword evidence="11 16" id="KW-0694">RNA-binding</keyword>
<evidence type="ECO:0000259" key="17">
    <source>
        <dbReference type="PROSITE" id="PS50886"/>
    </source>
</evidence>
<keyword evidence="8 15" id="KW-0547">Nucleotide-binding</keyword>
<evidence type="ECO:0000259" key="18">
    <source>
        <dbReference type="PROSITE" id="PS51447"/>
    </source>
</evidence>
<keyword evidence="10 15" id="KW-0460">Magnesium</keyword>
<dbReference type="Gene3D" id="2.40.50.140">
    <property type="entry name" value="Nucleic acid-binding proteins"/>
    <property type="match status" value="1"/>
</dbReference>
<dbReference type="SUPFAM" id="SSF56037">
    <property type="entry name" value="PheT/TilS domain"/>
    <property type="match status" value="1"/>
</dbReference>
<dbReference type="GO" id="GO:0009328">
    <property type="term" value="C:phenylalanine-tRNA ligase complex"/>
    <property type="evidence" value="ECO:0007669"/>
    <property type="project" value="TreeGrafter"/>
</dbReference>
<dbReference type="STRING" id="1120975.SAMN02746064_00735"/>
<evidence type="ECO:0000256" key="4">
    <source>
        <dbReference type="ARBA" id="ARBA00022490"/>
    </source>
</evidence>
<comment type="cofactor">
    <cofactor evidence="15">
        <name>Mg(2+)</name>
        <dbReference type="ChEBI" id="CHEBI:18420"/>
    </cofactor>
    <text evidence="15">Binds 2 magnesium ions per tetramer.</text>
</comment>
<keyword evidence="4 15" id="KW-0963">Cytoplasm</keyword>
<keyword evidence="5 16" id="KW-0820">tRNA-binding</keyword>
<evidence type="ECO:0000256" key="13">
    <source>
        <dbReference type="ARBA" id="ARBA00023146"/>
    </source>
</evidence>
<comment type="catalytic activity">
    <reaction evidence="14 15">
        <text>tRNA(Phe) + L-phenylalanine + ATP = L-phenylalanyl-tRNA(Phe) + AMP + diphosphate + H(+)</text>
        <dbReference type="Rhea" id="RHEA:19413"/>
        <dbReference type="Rhea" id="RHEA-COMP:9668"/>
        <dbReference type="Rhea" id="RHEA-COMP:9699"/>
        <dbReference type="ChEBI" id="CHEBI:15378"/>
        <dbReference type="ChEBI" id="CHEBI:30616"/>
        <dbReference type="ChEBI" id="CHEBI:33019"/>
        <dbReference type="ChEBI" id="CHEBI:58095"/>
        <dbReference type="ChEBI" id="CHEBI:78442"/>
        <dbReference type="ChEBI" id="CHEBI:78531"/>
        <dbReference type="ChEBI" id="CHEBI:456215"/>
        <dbReference type="EC" id="6.1.1.20"/>
    </reaction>
</comment>
<organism evidence="20 21">
    <name type="scientific">Alkalibacter saccharofermentans DSM 14828</name>
    <dbReference type="NCBI Taxonomy" id="1120975"/>
    <lineage>
        <taxon>Bacteria</taxon>
        <taxon>Bacillati</taxon>
        <taxon>Bacillota</taxon>
        <taxon>Clostridia</taxon>
        <taxon>Eubacteriales</taxon>
        <taxon>Eubacteriaceae</taxon>
        <taxon>Alkalibacter</taxon>
    </lineage>
</organism>
<dbReference type="FunFam" id="3.50.40.10:FF:000001">
    <property type="entry name" value="Phenylalanine--tRNA ligase beta subunit"/>
    <property type="match status" value="1"/>
</dbReference>
<dbReference type="NCBIfam" id="NF045760">
    <property type="entry name" value="YtpR"/>
    <property type="match status" value="1"/>
</dbReference>
<evidence type="ECO:0000259" key="19">
    <source>
        <dbReference type="PROSITE" id="PS51483"/>
    </source>
</evidence>
<dbReference type="InterPro" id="IPR041616">
    <property type="entry name" value="PheRS_beta_core"/>
</dbReference>
<dbReference type="PANTHER" id="PTHR10947">
    <property type="entry name" value="PHENYLALANYL-TRNA SYNTHETASE BETA CHAIN AND LEUCINE-RICH REPEAT-CONTAINING PROTEIN 47"/>
    <property type="match status" value="1"/>
</dbReference>
<dbReference type="InterPro" id="IPR005146">
    <property type="entry name" value="B3/B4_tRNA-bd"/>
</dbReference>
<name>A0A1M4UE64_9FIRM</name>
<evidence type="ECO:0000256" key="5">
    <source>
        <dbReference type="ARBA" id="ARBA00022555"/>
    </source>
</evidence>
<evidence type="ECO:0000256" key="16">
    <source>
        <dbReference type="PROSITE-ProRule" id="PRU00209"/>
    </source>
</evidence>
<sequence>MHVSLEWLKEFVDISDIDPVIYCDEMTMSGSKVESLDILGEEIEKVVVGKIVKIESHPQADKLVICQVDVGDQTLQIVTGADNIKQGDKIPVALPGAKLVGGLKIKKTKLRGVESTGMLCSAGELGMKTSLMPKEETEGIFIFKEDYELGMDAKPLLGLDDTIVEFELTANRPDCHSIIGMARETSATFARHLLMPVIDIDDNSGIGKIDEKLSVEILDTQACPRYVARMMNVKSIGPSPAWMARRLLNCGIRPINVIVDVTNYVMLETGQPLHAFDYAKLGSDKIVVRSALEGEKTTTLDGSERILDEDALVITNGDIPVAIAGIMGGENSEIGSDTETIVIESANFEKNRVRNTTKKLNFRTDSSTKFEKGIDPELAGLAADRAAQLLIELGACELINGKIDAYVNKPDTKEIKVEGNWVNEFIGIDITVEEMTEYLERLELAASIEGGVITVKVPTFRQDLDIKEDIAEEIARLYGYNNIPNTVISGTATEGGRSLSQKFENDVKDTLVNNNLYEILTYSFTSRNKLMDMNLSSDDDLLNDSIELINPLGEENSLMRTTLLPGMLQVISHNYNRNLTEGAFFEFAVKYINAGDRDCLPVETKSLSLGMYGEKDFFSIKGIVELIMEKARIPSQRVEYLKGALPIYHPNRNAIIMVGGQEIGYFGEVHPKVCKNYDLPAKTYCGELNFEKIFELSNKEIKFEELPRYPGILRDLAFLAEEMLPARKIEDTIRKSGGNLLKDVVLFDVYQGSQIQKGHKSMAYSLYFQASDRTLTDDEIRAVMDKILDSCKNELGISLRDA</sequence>
<dbReference type="GO" id="GO:0016740">
    <property type="term" value="F:transferase activity"/>
    <property type="evidence" value="ECO:0007669"/>
    <property type="project" value="UniProtKB-ARBA"/>
</dbReference>
<gene>
    <name evidence="15" type="primary">pheT</name>
    <name evidence="20" type="ORF">SAMN02746064_00735</name>
</gene>
<dbReference type="Gene3D" id="3.30.70.380">
    <property type="entry name" value="Ferrodoxin-fold anticodon-binding domain"/>
    <property type="match status" value="1"/>
</dbReference>
<dbReference type="Pfam" id="PF03147">
    <property type="entry name" value="FDX-ACB"/>
    <property type="match status" value="1"/>
</dbReference>
<dbReference type="SUPFAM" id="SSF55681">
    <property type="entry name" value="Class II aaRS and biotin synthetases"/>
    <property type="match status" value="1"/>
</dbReference>
<keyword evidence="21" id="KW-1185">Reference proteome</keyword>
<dbReference type="InterPro" id="IPR002547">
    <property type="entry name" value="tRNA-bd_dom"/>
</dbReference>
<dbReference type="FunFam" id="3.30.70.380:FF:000001">
    <property type="entry name" value="Phenylalanine--tRNA ligase beta subunit"/>
    <property type="match status" value="1"/>
</dbReference>
<dbReference type="FunFam" id="2.40.50.140:FF:000045">
    <property type="entry name" value="Phenylalanine--tRNA ligase beta subunit"/>
    <property type="match status" value="1"/>
</dbReference>
<dbReference type="GO" id="GO:0006432">
    <property type="term" value="P:phenylalanyl-tRNA aminoacylation"/>
    <property type="evidence" value="ECO:0007669"/>
    <property type="project" value="UniProtKB-UniRule"/>
</dbReference>
<feature type="binding site" evidence="15">
    <location>
        <position position="473"/>
    </location>
    <ligand>
        <name>Mg(2+)</name>
        <dbReference type="ChEBI" id="CHEBI:18420"/>
        <note>shared with alpha subunit</note>
    </ligand>
</feature>
<dbReference type="InterPro" id="IPR045060">
    <property type="entry name" value="Phe-tRNA-ligase_IIc_bsu"/>
</dbReference>
<dbReference type="PROSITE" id="PS51483">
    <property type="entry name" value="B5"/>
    <property type="match status" value="1"/>
</dbReference>
<keyword evidence="7 15" id="KW-0479">Metal-binding</keyword>
<keyword evidence="13 15" id="KW-0030">Aminoacyl-tRNA synthetase</keyword>
<accession>A0A1M4UE64</accession>
<dbReference type="Pfam" id="PF17759">
    <property type="entry name" value="tRNA_synthFbeta"/>
    <property type="match status" value="1"/>
</dbReference>
<evidence type="ECO:0000256" key="2">
    <source>
        <dbReference type="ARBA" id="ARBA00008653"/>
    </source>
</evidence>
<dbReference type="InterPro" id="IPR004532">
    <property type="entry name" value="Phe-tRNA-ligase_IIc_bsu_bact"/>
</dbReference>
<dbReference type="Pfam" id="PF01588">
    <property type="entry name" value="tRNA_bind"/>
    <property type="match status" value="1"/>
</dbReference>
<dbReference type="SUPFAM" id="SSF54991">
    <property type="entry name" value="Anticodon-binding domain of PheRS"/>
    <property type="match status" value="1"/>
</dbReference>
<dbReference type="AlphaFoldDB" id="A0A1M4UE64"/>
<dbReference type="NCBIfam" id="TIGR00472">
    <property type="entry name" value="pheT_bact"/>
    <property type="match status" value="1"/>
</dbReference>
<dbReference type="Gene3D" id="3.30.930.10">
    <property type="entry name" value="Bira Bifunctional Protein, Domain 2"/>
    <property type="match status" value="1"/>
</dbReference>
<protein>
    <recommendedName>
        <fullName evidence="15">Phenylalanine--tRNA ligase beta subunit</fullName>
        <ecNumber evidence="15">6.1.1.20</ecNumber>
    </recommendedName>
    <alternativeName>
        <fullName evidence="15">Phenylalanyl-tRNA synthetase beta subunit</fullName>
        <shortName evidence="15">PheRS</shortName>
    </alternativeName>
</protein>
<dbReference type="SMART" id="SM00873">
    <property type="entry name" value="B3_4"/>
    <property type="match status" value="1"/>
</dbReference>
<dbReference type="Pfam" id="PF03484">
    <property type="entry name" value="B5"/>
    <property type="match status" value="1"/>
</dbReference>
<dbReference type="InterPro" id="IPR012340">
    <property type="entry name" value="NA-bd_OB-fold"/>
</dbReference>
<feature type="domain" description="TRNA-binding" evidence="17">
    <location>
        <begin position="40"/>
        <end position="154"/>
    </location>
</feature>
<evidence type="ECO:0000256" key="10">
    <source>
        <dbReference type="ARBA" id="ARBA00022842"/>
    </source>
</evidence>
<evidence type="ECO:0000313" key="21">
    <source>
        <dbReference type="Proteomes" id="UP000184251"/>
    </source>
</evidence>
<dbReference type="InterPro" id="IPR020825">
    <property type="entry name" value="Phe-tRNA_synthase-like_B3/B4"/>
</dbReference>
<evidence type="ECO:0000256" key="3">
    <source>
        <dbReference type="ARBA" id="ARBA00011209"/>
    </source>
</evidence>
<comment type="subunit">
    <text evidence="3 15">Tetramer of two alpha and two beta subunits.</text>
</comment>
<feature type="domain" description="FDX-ACB" evidence="18">
    <location>
        <begin position="707"/>
        <end position="800"/>
    </location>
</feature>
<dbReference type="PROSITE" id="PS51447">
    <property type="entry name" value="FDX_ACB"/>
    <property type="match status" value="1"/>
</dbReference>
<dbReference type="CDD" id="cd02796">
    <property type="entry name" value="tRNA_bind_bactPheRS"/>
    <property type="match status" value="1"/>
</dbReference>
<evidence type="ECO:0000256" key="12">
    <source>
        <dbReference type="ARBA" id="ARBA00022917"/>
    </source>
</evidence>
<reference evidence="20 21" key="1">
    <citation type="submission" date="2016-11" db="EMBL/GenBank/DDBJ databases">
        <authorList>
            <person name="Jaros S."/>
            <person name="Januszkiewicz K."/>
            <person name="Wedrychowicz H."/>
        </authorList>
    </citation>
    <scope>NUCLEOTIDE SEQUENCE [LARGE SCALE GENOMIC DNA]</scope>
    <source>
        <strain evidence="20 21">DSM 14828</strain>
    </source>
</reference>
<evidence type="ECO:0000256" key="6">
    <source>
        <dbReference type="ARBA" id="ARBA00022598"/>
    </source>
</evidence>
<dbReference type="CDD" id="cd00769">
    <property type="entry name" value="PheRS_beta_core"/>
    <property type="match status" value="1"/>
</dbReference>
<dbReference type="PROSITE" id="PS50886">
    <property type="entry name" value="TRBD"/>
    <property type="match status" value="1"/>
</dbReference>
<dbReference type="Gene3D" id="3.30.56.10">
    <property type="match status" value="2"/>
</dbReference>
<dbReference type="InterPro" id="IPR005121">
    <property type="entry name" value="Fdx_antiC-bd"/>
</dbReference>
<evidence type="ECO:0000313" key="20">
    <source>
        <dbReference type="EMBL" id="SHE54938.1"/>
    </source>
</evidence>
<dbReference type="InterPro" id="IPR045864">
    <property type="entry name" value="aa-tRNA-synth_II/BPL/LPL"/>
</dbReference>
<evidence type="ECO:0000256" key="14">
    <source>
        <dbReference type="ARBA" id="ARBA00049255"/>
    </source>
</evidence>
<dbReference type="SUPFAM" id="SSF50249">
    <property type="entry name" value="Nucleic acid-binding proteins"/>
    <property type="match status" value="1"/>
</dbReference>
<keyword evidence="12 15" id="KW-0648">Protein biosynthesis</keyword>
<dbReference type="SMART" id="SM00896">
    <property type="entry name" value="FDX-ACB"/>
    <property type="match status" value="1"/>
</dbReference>